<protein>
    <submittedName>
        <fullName evidence="1">Ras guanine nucleotide exchange factor domain-containing protein</fullName>
    </submittedName>
</protein>
<dbReference type="EMBL" id="MU273489">
    <property type="protein sequence ID" value="KAI0035127.1"/>
    <property type="molecule type" value="Genomic_DNA"/>
</dbReference>
<proteinExistence type="predicted"/>
<reference evidence="1" key="2">
    <citation type="journal article" date="2022" name="New Phytol.">
        <title>Evolutionary transition to the ectomycorrhizal habit in the genomes of a hyperdiverse lineage of mushroom-forming fungi.</title>
        <authorList>
            <person name="Looney B."/>
            <person name="Miyauchi S."/>
            <person name="Morin E."/>
            <person name="Drula E."/>
            <person name="Courty P.E."/>
            <person name="Kohler A."/>
            <person name="Kuo A."/>
            <person name="LaButti K."/>
            <person name="Pangilinan J."/>
            <person name="Lipzen A."/>
            <person name="Riley R."/>
            <person name="Andreopoulos W."/>
            <person name="He G."/>
            <person name="Johnson J."/>
            <person name="Nolan M."/>
            <person name="Tritt A."/>
            <person name="Barry K.W."/>
            <person name="Grigoriev I.V."/>
            <person name="Nagy L.G."/>
            <person name="Hibbett D."/>
            <person name="Henrissat B."/>
            <person name="Matheny P.B."/>
            <person name="Labbe J."/>
            <person name="Martin F.M."/>
        </authorList>
    </citation>
    <scope>NUCLEOTIDE SEQUENCE</scope>
    <source>
        <strain evidence="1">EC-137</strain>
    </source>
</reference>
<organism evidence="1 2">
    <name type="scientific">Vararia minispora EC-137</name>
    <dbReference type="NCBI Taxonomy" id="1314806"/>
    <lineage>
        <taxon>Eukaryota</taxon>
        <taxon>Fungi</taxon>
        <taxon>Dikarya</taxon>
        <taxon>Basidiomycota</taxon>
        <taxon>Agaricomycotina</taxon>
        <taxon>Agaricomycetes</taxon>
        <taxon>Russulales</taxon>
        <taxon>Lachnocladiaceae</taxon>
        <taxon>Vararia</taxon>
    </lineage>
</organism>
<comment type="caution">
    <text evidence="1">The sequence shown here is derived from an EMBL/GenBank/DDBJ whole genome shotgun (WGS) entry which is preliminary data.</text>
</comment>
<name>A0ACB8QTZ0_9AGAM</name>
<keyword evidence="2" id="KW-1185">Reference proteome</keyword>
<sequence length="796" mass="90176">MSVPHHLSPQTKPTSLRLLIQPSPAHTSRRGFDNSGTSPSPISALLARKETWSYESPSGEAYERICSVVCLYDFESSDADHLHFRKSDVLEVVKKESSGWWAAVRGNGTEVGWIPASYVQVLSDEAAEKVYSAREQNETPQYDRDNGSRSAPPSLKHDLTSTDDGEDDEEEDYGTIATQSEVETFGTLTGETAATTDRESVRSKSMFPHLRSYTPPPDSPSDRAGFQVDKSLPASPVFEFATPTQWGARLFHNHGRSQYSSDTTGSRRRSTIIDDQPSLRRLSHLIQTHNLDPSLEIELARDGNEGEEEEEDHDLLPSPVVRRTVSRVGKIKRLTGDDDAQAFHNAKQAQANLPWFLRPRHDKEEIKLEYDGSVKAGTLPALIERLVIDPLRMSQQEKFRRVFLMTFRTFAGATEVFELLISHYEMDAPPGLSDAEFDQWKREKLRPTQMRVLKVLTMWLEDHDLLNQAPEIAPRLQEFLSLIVAPPSLQLTAKQILASLERLTFADPHGVDEVSVQQPQKRWTKKKWKGEDGLTRLDPLDMAQQLCLYEHNLYRCIMGQECFNWTKARDGPLVKNMAAFTATYDRLADWIKLSVLEVDGLGKRANIVDFWIRVAEKCRQLNNFSSLSAIVAALSSSVITRLHFTWLNASRESILTSLLKINEPGGNYSYYRSVLDAVEGPCVPYAGPFLKMIVYAQDQHPDNVVVQLDEDSSLRYTLIHFIKRVKWFEASNAFLRFQPRRYSFGEFPVLAAFIAKELDRAASKGGERWFWTRSDEVQKAELVHADIKKGLQAAGF</sequence>
<gene>
    <name evidence="1" type="ORF">K488DRAFT_43960</name>
</gene>
<evidence type="ECO:0000313" key="2">
    <source>
        <dbReference type="Proteomes" id="UP000814128"/>
    </source>
</evidence>
<reference evidence="1" key="1">
    <citation type="submission" date="2021-02" db="EMBL/GenBank/DDBJ databases">
        <authorList>
            <consortium name="DOE Joint Genome Institute"/>
            <person name="Ahrendt S."/>
            <person name="Looney B.P."/>
            <person name="Miyauchi S."/>
            <person name="Morin E."/>
            <person name="Drula E."/>
            <person name="Courty P.E."/>
            <person name="Chicoki N."/>
            <person name="Fauchery L."/>
            <person name="Kohler A."/>
            <person name="Kuo A."/>
            <person name="Labutti K."/>
            <person name="Pangilinan J."/>
            <person name="Lipzen A."/>
            <person name="Riley R."/>
            <person name="Andreopoulos W."/>
            <person name="He G."/>
            <person name="Johnson J."/>
            <person name="Barry K.W."/>
            <person name="Grigoriev I.V."/>
            <person name="Nagy L."/>
            <person name="Hibbett D."/>
            <person name="Henrissat B."/>
            <person name="Matheny P.B."/>
            <person name="Labbe J."/>
            <person name="Martin F."/>
        </authorList>
    </citation>
    <scope>NUCLEOTIDE SEQUENCE</scope>
    <source>
        <strain evidence="1">EC-137</strain>
    </source>
</reference>
<accession>A0ACB8QTZ0</accession>
<evidence type="ECO:0000313" key="1">
    <source>
        <dbReference type="EMBL" id="KAI0035127.1"/>
    </source>
</evidence>
<dbReference type="Proteomes" id="UP000814128">
    <property type="component" value="Unassembled WGS sequence"/>
</dbReference>